<comment type="subcellular location">
    <subcellularLocation>
        <location evidence="1">Cytoplasm</location>
    </subcellularLocation>
</comment>
<sequence>MMMKAQLNVHLKMDTSATETDVTINTYDQEFGVNLLKYIQQYETTSPSSKIGIKTSQGVYLIAKSDIIFAEIFDKQLTIVTTEAAYTTRMTLHRLQETLPNRQFIQISKSSIVNIEHITKVAPSFSGNLYATLSNQQKVTISRRYVKNLTQILGI</sequence>
<evidence type="ECO:0000313" key="3">
    <source>
        <dbReference type="EMBL" id="PNZ26791.1"/>
    </source>
</evidence>
<feature type="domain" description="HTH LytTR-type" evidence="2">
    <location>
        <begin position="51"/>
        <end position="155"/>
    </location>
</feature>
<evidence type="ECO:0000259" key="2">
    <source>
        <dbReference type="PROSITE" id="PS50930"/>
    </source>
</evidence>
<dbReference type="Gene3D" id="2.40.50.1020">
    <property type="entry name" value="LytTr DNA-binding domain"/>
    <property type="match status" value="1"/>
</dbReference>
<dbReference type="PROSITE" id="PS50930">
    <property type="entry name" value="HTH_LYTTR"/>
    <property type="match status" value="1"/>
</dbReference>
<dbReference type="PANTHER" id="PTHR37299">
    <property type="entry name" value="TRANSCRIPTIONAL REGULATOR-RELATED"/>
    <property type="match status" value="1"/>
</dbReference>
<dbReference type="GO" id="GO:0000156">
    <property type="term" value="F:phosphorelay response regulator activity"/>
    <property type="evidence" value="ECO:0007669"/>
    <property type="project" value="InterPro"/>
</dbReference>
<name>A0A2K3YMJ7_9STAP</name>
<reference evidence="3 4" key="1">
    <citation type="submission" date="2017-08" db="EMBL/GenBank/DDBJ databases">
        <title>Draft genome sequences of 64 type strains of genus Staph aureus.</title>
        <authorList>
            <person name="Cole K."/>
            <person name="Golubchik T."/>
            <person name="Russell J."/>
            <person name="Foster D."/>
            <person name="Llewelyn M."/>
            <person name="Wilson D."/>
            <person name="Crook D."/>
            <person name="Paul J."/>
        </authorList>
    </citation>
    <scope>NUCLEOTIDE SEQUENCE [LARGE SCALE GENOMIC DNA]</scope>
    <source>
        <strain evidence="3 4">DSM 21968</strain>
    </source>
</reference>
<dbReference type="GO" id="GO:0003677">
    <property type="term" value="F:DNA binding"/>
    <property type="evidence" value="ECO:0007669"/>
    <property type="project" value="InterPro"/>
</dbReference>
<dbReference type="GO" id="GO:0005737">
    <property type="term" value="C:cytoplasm"/>
    <property type="evidence" value="ECO:0007669"/>
    <property type="project" value="UniProtKB-SubCell"/>
</dbReference>
<keyword evidence="4" id="KW-1185">Reference proteome</keyword>
<organism evidence="3 4">
    <name type="scientific">Staphylococcus rostri</name>
    <dbReference type="NCBI Taxonomy" id="522262"/>
    <lineage>
        <taxon>Bacteria</taxon>
        <taxon>Bacillati</taxon>
        <taxon>Bacillota</taxon>
        <taxon>Bacilli</taxon>
        <taxon>Bacillales</taxon>
        <taxon>Staphylococcaceae</taxon>
        <taxon>Staphylococcus</taxon>
    </lineage>
</organism>
<evidence type="ECO:0000313" key="4">
    <source>
        <dbReference type="Proteomes" id="UP000242752"/>
    </source>
</evidence>
<dbReference type="InterPro" id="IPR007492">
    <property type="entry name" value="LytTR_DNA-bd_dom"/>
</dbReference>
<dbReference type="OrthoDB" id="9808614at2"/>
<comment type="caution">
    <text evidence="3">The sequence shown here is derived from an EMBL/GenBank/DDBJ whole genome shotgun (WGS) entry which is preliminary data.</text>
</comment>
<dbReference type="InterPro" id="IPR046947">
    <property type="entry name" value="LytR-like"/>
</dbReference>
<dbReference type="EMBL" id="PPRF01000048">
    <property type="protein sequence ID" value="PNZ26791.1"/>
    <property type="molecule type" value="Genomic_DNA"/>
</dbReference>
<gene>
    <name evidence="3" type="ORF">CD122_07825</name>
</gene>
<dbReference type="AlphaFoldDB" id="A0A2K3YMJ7"/>
<dbReference type="PANTHER" id="PTHR37299:SF4">
    <property type="entry name" value="TRANSCRIPTIONAL REGULATOR"/>
    <property type="match status" value="1"/>
</dbReference>
<dbReference type="Pfam" id="PF04397">
    <property type="entry name" value="LytTR"/>
    <property type="match status" value="1"/>
</dbReference>
<evidence type="ECO:0000256" key="1">
    <source>
        <dbReference type="ARBA" id="ARBA00004496"/>
    </source>
</evidence>
<protein>
    <submittedName>
        <fullName evidence="3">LytTR family transcriptional regulator</fullName>
    </submittedName>
</protein>
<accession>A0A2K3YMJ7</accession>
<proteinExistence type="predicted"/>
<dbReference type="SMART" id="SM00850">
    <property type="entry name" value="LytTR"/>
    <property type="match status" value="1"/>
</dbReference>
<dbReference type="Proteomes" id="UP000242752">
    <property type="component" value="Unassembled WGS sequence"/>
</dbReference>